<proteinExistence type="predicted"/>
<comment type="caution">
    <text evidence="2">The sequence shown here is derived from an EMBL/GenBank/DDBJ whole genome shotgun (WGS) entry which is preliminary data.</text>
</comment>
<dbReference type="OrthoDB" id="9942608at2759"/>
<feature type="compositionally biased region" description="Low complexity" evidence="1">
    <location>
        <begin position="204"/>
        <end position="230"/>
    </location>
</feature>
<organism evidence="2 3">
    <name type="scientific">Pholiota conissans</name>
    <dbReference type="NCBI Taxonomy" id="109636"/>
    <lineage>
        <taxon>Eukaryota</taxon>
        <taxon>Fungi</taxon>
        <taxon>Dikarya</taxon>
        <taxon>Basidiomycota</taxon>
        <taxon>Agaricomycotina</taxon>
        <taxon>Agaricomycetes</taxon>
        <taxon>Agaricomycetidae</taxon>
        <taxon>Agaricales</taxon>
        <taxon>Agaricineae</taxon>
        <taxon>Strophariaceae</taxon>
        <taxon>Pholiota</taxon>
    </lineage>
</organism>
<feature type="region of interest" description="Disordered" evidence="1">
    <location>
        <begin position="60"/>
        <end position="108"/>
    </location>
</feature>
<feature type="region of interest" description="Disordered" evidence="1">
    <location>
        <begin position="135"/>
        <end position="310"/>
    </location>
</feature>
<feature type="compositionally biased region" description="Low complexity" evidence="1">
    <location>
        <begin position="267"/>
        <end position="282"/>
    </location>
</feature>
<dbReference type="GO" id="GO:0006511">
    <property type="term" value="P:ubiquitin-dependent protein catabolic process"/>
    <property type="evidence" value="ECO:0007669"/>
    <property type="project" value="TreeGrafter"/>
</dbReference>
<dbReference type="PANTHER" id="PTHR16461">
    <property type="entry name" value="TOLL-INTERACTING PROTEIN"/>
    <property type="match status" value="1"/>
</dbReference>
<keyword evidence="3" id="KW-1185">Reference proteome</keyword>
<feature type="compositionally biased region" description="Acidic residues" evidence="1">
    <location>
        <begin position="286"/>
        <end position="295"/>
    </location>
</feature>
<reference evidence="2" key="1">
    <citation type="submission" date="2020-11" db="EMBL/GenBank/DDBJ databases">
        <authorList>
            <consortium name="DOE Joint Genome Institute"/>
            <person name="Ahrendt S."/>
            <person name="Riley R."/>
            <person name="Andreopoulos W."/>
            <person name="Labutti K."/>
            <person name="Pangilinan J."/>
            <person name="Ruiz-Duenas F.J."/>
            <person name="Barrasa J.M."/>
            <person name="Sanchez-Garcia M."/>
            <person name="Camarero S."/>
            <person name="Miyauchi S."/>
            <person name="Serrano A."/>
            <person name="Linde D."/>
            <person name="Babiker R."/>
            <person name="Drula E."/>
            <person name="Ayuso-Fernandez I."/>
            <person name="Pacheco R."/>
            <person name="Padilla G."/>
            <person name="Ferreira P."/>
            <person name="Barriuso J."/>
            <person name="Kellner H."/>
            <person name="Castanera R."/>
            <person name="Alfaro M."/>
            <person name="Ramirez L."/>
            <person name="Pisabarro A.G."/>
            <person name="Kuo A."/>
            <person name="Tritt A."/>
            <person name="Lipzen A."/>
            <person name="He G."/>
            <person name="Yan M."/>
            <person name="Ng V."/>
            <person name="Cullen D."/>
            <person name="Martin F."/>
            <person name="Rosso M.-N."/>
            <person name="Henrissat B."/>
            <person name="Hibbett D."/>
            <person name="Martinez A.T."/>
            <person name="Grigoriev I.V."/>
        </authorList>
    </citation>
    <scope>NUCLEOTIDE SEQUENCE</scope>
    <source>
        <strain evidence="2">CIRM-BRFM 674</strain>
    </source>
</reference>
<dbReference type="GO" id="GO:0005737">
    <property type="term" value="C:cytoplasm"/>
    <property type="evidence" value="ECO:0007669"/>
    <property type="project" value="TreeGrafter"/>
</dbReference>
<sequence>MSVLQSVNGNQDRAIEVLLGMSDPDYCSEAPAPFVTAPQPPTFSQEELDEQFARQLALQDQQQQTEQWIQAHGGSHAPPAVYRSNRPTTRPAWSPQPTAQQGQDRTGEFQDQFNKFAETGKKTIGNIFSKVKAKLQEFEQGRPAGQPSGSQQQGWTSPPGGDYNPPPELQHQQPAYYEPGPRRAAGITQTLSSPAQAYEGYDVSTPIPSTSPFQTTTSQLQPEPSPQSIGGPPPQSGPTLDGGKLGLLPKRPVTLLRDPASPNTASGAAGTLPTAVATTTPVYHDDYEDDDDLEYAENPFESEPASSNTK</sequence>
<evidence type="ECO:0000313" key="3">
    <source>
        <dbReference type="Proteomes" id="UP000807469"/>
    </source>
</evidence>
<evidence type="ECO:0000256" key="1">
    <source>
        <dbReference type="SAM" id="MobiDB-lite"/>
    </source>
</evidence>
<gene>
    <name evidence="2" type="ORF">BDN70DRAFT_872420</name>
</gene>
<protein>
    <recommendedName>
        <fullName evidence="4">CUE domain-containing protein</fullName>
    </recommendedName>
</protein>
<evidence type="ECO:0008006" key="4">
    <source>
        <dbReference type="Google" id="ProtNLM"/>
    </source>
</evidence>
<feature type="compositionally biased region" description="Polar residues" evidence="1">
    <location>
        <begin position="95"/>
        <end position="108"/>
    </location>
</feature>
<dbReference type="GO" id="GO:0031624">
    <property type="term" value="F:ubiquitin conjugating enzyme binding"/>
    <property type="evidence" value="ECO:0007669"/>
    <property type="project" value="TreeGrafter"/>
</dbReference>
<dbReference type="PANTHER" id="PTHR16461:SF5">
    <property type="entry name" value="TOLL-INTERACTING PROTEIN"/>
    <property type="match status" value="1"/>
</dbReference>
<dbReference type="GO" id="GO:0043130">
    <property type="term" value="F:ubiquitin binding"/>
    <property type="evidence" value="ECO:0007669"/>
    <property type="project" value="TreeGrafter"/>
</dbReference>
<name>A0A9P5ZBL5_9AGAR</name>
<evidence type="ECO:0000313" key="2">
    <source>
        <dbReference type="EMBL" id="KAF9484421.1"/>
    </source>
</evidence>
<accession>A0A9P5ZBL5</accession>
<dbReference type="AlphaFoldDB" id="A0A9P5ZBL5"/>
<feature type="compositionally biased region" description="Low complexity" evidence="1">
    <location>
        <begin position="141"/>
        <end position="161"/>
    </location>
</feature>
<feature type="compositionally biased region" description="Low complexity" evidence="1">
    <location>
        <begin position="60"/>
        <end position="71"/>
    </location>
</feature>
<dbReference type="Gene3D" id="1.10.8.10">
    <property type="entry name" value="DNA helicase RuvA subunit, C-terminal domain"/>
    <property type="match status" value="1"/>
</dbReference>
<dbReference type="EMBL" id="MU155143">
    <property type="protein sequence ID" value="KAF9484421.1"/>
    <property type="molecule type" value="Genomic_DNA"/>
</dbReference>
<dbReference type="Proteomes" id="UP000807469">
    <property type="component" value="Unassembled WGS sequence"/>
</dbReference>